<dbReference type="Proteomes" id="UP000625283">
    <property type="component" value="Unassembled WGS sequence"/>
</dbReference>
<keyword evidence="1" id="KW-0812">Transmembrane</keyword>
<accession>A0ABS1R8V6</accession>
<dbReference type="RefSeq" id="WP_202104841.1">
    <property type="nucleotide sequence ID" value="NZ_JAERTY010000012.1"/>
</dbReference>
<organism evidence="2 3">
    <name type="scientific">Sphingobacterium faecale</name>
    <dbReference type="NCBI Taxonomy" id="2803775"/>
    <lineage>
        <taxon>Bacteria</taxon>
        <taxon>Pseudomonadati</taxon>
        <taxon>Bacteroidota</taxon>
        <taxon>Sphingobacteriia</taxon>
        <taxon>Sphingobacteriales</taxon>
        <taxon>Sphingobacteriaceae</taxon>
        <taxon>Sphingobacterium</taxon>
    </lineage>
</organism>
<gene>
    <name evidence="2" type="ORF">JKG61_20280</name>
</gene>
<keyword evidence="1" id="KW-0472">Membrane</keyword>
<proteinExistence type="predicted"/>
<sequence>MREFFRGRRELPFGQSYVQSIKQKMKCVSLIIYMLPMIFCVLFSKVFAQSTGERAAIKAPEISQVYRPYLKGKVVSSDSTLSLRSHISIEGTDVYVYSQHDGTFSFRGVYLESGVLRIGHNKLTKPIYVPFDTINRGPFII</sequence>
<evidence type="ECO:0000313" key="2">
    <source>
        <dbReference type="EMBL" id="MBL1411108.1"/>
    </source>
</evidence>
<keyword evidence="3" id="KW-1185">Reference proteome</keyword>
<evidence type="ECO:0000256" key="1">
    <source>
        <dbReference type="SAM" id="Phobius"/>
    </source>
</evidence>
<protein>
    <submittedName>
        <fullName evidence="2">Uncharacterized protein</fullName>
    </submittedName>
</protein>
<name>A0ABS1R8V6_9SPHI</name>
<keyword evidence="1" id="KW-1133">Transmembrane helix</keyword>
<dbReference type="EMBL" id="JAERTY010000012">
    <property type="protein sequence ID" value="MBL1411108.1"/>
    <property type="molecule type" value="Genomic_DNA"/>
</dbReference>
<comment type="caution">
    <text evidence="2">The sequence shown here is derived from an EMBL/GenBank/DDBJ whole genome shotgun (WGS) entry which is preliminary data.</text>
</comment>
<feature type="non-terminal residue" evidence="2">
    <location>
        <position position="141"/>
    </location>
</feature>
<evidence type="ECO:0000313" key="3">
    <source>
        <dbReference type="Proteomes" id="UP000625283"/>
    </source>
</evidence>
<feature type="transmembrane region" description="Helical" evidence="1">
    <location>
        <begin position="30"/>
        <end position="48"/>
    </location>
</feature>
<reference evidence="2 3" key="1">
    <citation type="submission" date="2021-01" db="EMBL/GenBank/DDBJ databases">
        <title>C459-1 draft genome sequence.</title>
        <authorList>
            <person name="Zhang X.-F."/>
        </authorList>
    </citation>
    <scope>NUCLEOTIDE SEQUENCE [LARGE SCALE GENOMIC DNA]</scope>
    <source>
        <strain evidence="3">C459-1</strain>
    </source>
</reference>